<dbReference type="Pfam" id="PF00282">
    <property type="entry name" value="Pyridoxal_deC"/>
    <property type="match status" value="1"/>
</dbReference>
<dbReference type="SUPFAM" id="SSF53383">
    <property type="entry name" value="PLP-dependent transferases"/>
    <property type="match status" value="1"/>
</dbReference>
<dbReference type="InterPro" id="IPR015424">
    <property type="entry name" value="PyrdxlP-dep_Trfase"/>
</dbReference>
<dbReference type="Gene3D" id="3.40.640.10">
    <property type="entry name" value="Type I PLP-dependent aspartate aminotransferase-like (Major domain)"/>
    <property type="match status" value="1"/>
</dbReference>
<dbReference type="InterPro" id="IPR015421">
    <property type="entry name" value="PyrdxlP-dep_Trfase_major"/>
</dbReference>
<dbReference type="EMBL" id="BNEA01000015">
    <property type="protein sequence ID" value="GHI53362.1"/>
    <property type="molecule type" value="Genomic_DNA"/>
</dbReference>
<sequence length="106" mass="11187">MLGPGRDRLRRVPLLPGGREAVDVAALEAALAERAGRPVIVVANAGTVNTVDFDDLRAIAALKERYDFWPHVDGAFGAFAALSPRYAALVDGLDAADSVCVDLRNG</sequence>
<evidence type="ECO:0000256" key="1">
    <source>
        <dbReference type="ARBA" id="ARBA00001933"/>
    </source>
</evidence>
<organism evidence="6 7">
    <name type="scientific">Streptomyces rubradiris</name>
    <name type="common">Streptomyces achromogenes subsp. rubradiris</name>
    <dbReference type="NCBI Taxonomy" id="285531"/>
    <lineage>
        <taxon>Bacteria</taxon>
        <taxon>Bacillati</taxon>
        <taxon>Actinomycetota</taxon>
        <taxon>Actinomycetes</taxon>
        <taxon>Kitasatosporales</taxon>
        <taxon>Streptomycetaceae</taxon>
        <taxon>Streptomyces</taxon>
    </lineage>
</organism>
<evidence type="ECO:0000313" key="6">
    <source>
        <dbReference type="EMBL" id="GHI53362.1"/>
    </source>
</evidence>
<evidence type="ECO:0008006" key="8">
    <source>
        <dbReference type="Google" id="ProtNLM"/>
    </source>
</evidence>
<comment type="similarity">
    <text evidence="5">Belongs to the group II decarboxylase family.</text>
</comment>
<evidence type="ECO:0000256" key="4">
    <source>
        <dbReference type="ARBA" id="ARBA00023239"/>
    </source>
</evidence>
<evidence type="ECO:0000256" key="3">
    <source>
        <dbReference type="ARBA" id="ARBA00022898"/>
    </source>
</evidence>
<dbReference type="InterPro" id="IPR010977">
    <property type="entry name" value="Aromatic_deC"/>
</dbReference>
<dbReference type="Proteomes" id="UP000646738">
    <property type="component" value="Unassembled WGS sequence"/>
</dbReference>
<keyword evidence="3 5" id="KW-0663">Pyridoxal phosphate</keyword>
<dbReference type="InterPro" id="IPR002129">
    <property type="entry name" value="PyrdxlP-dep_de-COase"/>
</dbReference>
<keyword evidence="2" id="KW-0210">Decarboxylase</keyword>
<comment type="cofactor">
    <cofactor evidence="1 5">
        <name>pyridoxal 5'-phosphate</name>
        <dbReference type="ChEBI" id="CHEBI:597326"/>
    </cofactor>
</comment>
<evidence type="ECO:0000256" key="2">
    <source>
        <dbReference type="ARBA" id="ARBA00022793"/>
    </source>
</evidence>
<keyword evidence="7" id="KW-1185">Reference proteome</keyword>
<gene>
    <name evidence="6" type="ORF">Srubr_32080</name>
</gene>
<evidence type="ECO:0000256" key="5">
    <source>
        <dbReference type="RuleBase" id="RU000382"/>
    </source>
</evidence>
<dbReference type="PANTHER" id="PTHR11999:SF70">
    <property type="entry name" value="MIP05841P"/>
    <property type="match status" value="1"/>
</dbReference>
<evidence type="ECO:0000313" key="7">
    <source>
        <dbReference type="Proteomes" id="UP000646738"/>
    </source>
</evidence>
<proteinExistence type="inferred from homology"/>
<dbReference type="PANTHER" id="PTHR11999">
    <property type="entry name" value="GROUP II PYRIDOXAL-5-PHOSPHATE DECARBOXYLASE"/>
    <property type="match status" value="1"/>
</dbReference>
<reference evidence="7" key="1">
    <citation type="submission" date="2023-07" db="EMBL/GenBank/DDBJ databases">
        <title>Whole genome shotgun sequence of Streptomyces achromogenes subsp. rubradiris NBRC 14000.</title>
        <authorList>
            <person name="Komaki H."/>
            <person name="Tamura T."/>
        </authorList>
    </citation>
    <scope>NUCLEOTIDE SEQUENCE [LARGE SCALE GENOMIC DNA]</scope>
    <source>
        <strain evidence="7">NBRC 14000</strain>
    </source>
</reference>
<protein>
    <recommendedName>
        <fullName evidence="8">Pyridoxal-dependent decarboxylase conserved domain-containing protein</fullName>
    </recommendedName>
</protein>
<comment type="caution">
    <text evidence="6">The sequence shown here is derived from an EMBL/GenBank/DDBJ whole genome shotgun (WGS) entry which is preliminary data.</text>
</comment>
<accession>A0ABQ3RBX2</accession>
<name>A0ABQ3RBX2_STRRR</name>
<keyword evidence="4 5" id="KW-0456">Lyase</keyword>